<evidence type="ECO:0000313" key="4">
    <source>
        <dbReference type="Proteomes" id="UP001066276"/>
    </source>
</evidence>
<organism evidence="3 4">
    <name type="scientific">Pleurodeles waltl</name>
    <name type="common">Iberian ribbed newt</name>
    <dbReference type="NCBI Taxonomy" id="8319"/>
    <lineage>
        <taxon>Eukaryota</taxon>
        <taxon>Metazoa</taxon>
        <taxon>Chordata</taxon>
        <taxon>Craniata</taxon>
        <taxon>Vertebrata</taxon>
        <taxon>Euteleostomi</taxon>
        <taxon>Amphibia</taxon>
        <taxon>Batrachia</taxon>
        <taxon>Caudata</taxon>
        <taxon>Salamandroidea</taxon>
        <taxon>Salamandridae</taxon>
        <taxon>Pleurodelinae</taxon>
        <taxon>Pleurodeles</taxon>
    </lineage>
</organism>
<feature type="region of interest" description="Disordered" evidence="2">
    <location>
        <begin position="204"/>
        <end position="285"/>
    </location>
</feature>
<gene>
    <name evidence="3" type="ORF">NDU88_006888</name>
</gene>
<comment type="caution">
    <text evidence="3">The sequence shown here is derived from an EMBL/GenBank/DDBJ whole genome shotgun (WGS) entry which is preliminary data.</text>
</comment>
<reference evidence="3" key="1">
    <citation type="journal article" date="2022" name="bioRxiv">
        <title>Sequencing and chromosome-scale assembly of the giantPleurodeles waltlgenome.</title>
        <authorList>
            <person name="Brown T."/>
            <person name="Elewa A."/>
            <person name="Iarovenko S."/>
            <person name="Subramanian E."/>
            <person name="Araus A.J."/>
            <person name="Petzold A."/>
            <person name="Susuki M."/>
            <person name="Suzuki K.-i.T."/>
            <person name="Hayashi T."/>
            <person name="Toyoda A."/>
            <person name="Oliveira C."/>
            <person name="Osipova E."/>
            <person name="Leigh N.D."/>
            <person name="Simon A."/>
            <person name="Yun M.H."/>
        </authorList>
    </citation>
    <scope>NUCLEOTIDE SEQUENCE</scope>
    <source>
        <strain evidence="3">20211129_DDA</strain>
        <tissue evidence="3">Liver</tissue>
    </source>
</reference>
<feature type="compositionally biased region" description="Low complexity" evidence="2">
    <location>
        <begin position="204"/>
        <end position="224"/>
    </location>
</feature>
<name>A0AAV7P0Q0_PLEWA</name>
<accession>A0AAV7P0Q0</accession>
<dbReference type="EMBL" id="JANPWB010000012">
    <property type="protein sequence ID" value="KAJ1118700.1"/>
    <property type="molecule type" value="Genomic_DNA"/>
</dbReference>
<evidence type="ECO:0000256" key="2">
    <source>
        <dbReference type="SAM" id="MobiDB-lite"/>
    </source>
</evidence>
<proteinExistence type="predicted"/>
<sequence length="285" mass="33140">MVGSPVSRFQIDACQIQEGDIETLEKEIDEVPQKDLIKKNYEILHKIVEDYQIYLRDKKLRKVKLDDLDYKLGRIHTFARKILIFPTYEDLDDEALKDWEDNLQNASFNMMRILIKHTDKKVAKLQGDIETLEKEIDEVPQKDLIKENYEILHKIVEDYQIYLRDKKLRKVKLDDLDYKLGRIHTFARKYDNVKVSGFGTNRDTFTSDTDLSSGGSMSSIDSSTPKTSEPLKQAPHSSANSFLVEMERLRLGTKINRRETRPEGVGNNGEKSLEKQGVRTRSKKD</sequence>
<evidence type="ECO:0000256" key="1">
    <source>
        <dbReference type="SAM" id="Coils"/>
    </source>
</evidence>
<protein>
    <submittedName>
        <fullName evidence="3">Uncharacterized protein</fullName>
    </submittedName>
</protein>
<feature type="coiled-coil region" evidence="1">
    <location>
        <begin position="115"/>
        <end position="142"/>
    </location>
</feature>
<feature type="compositionally biased region" description="Basic and acidic residues" evidence="2">
    <location>
        <begin position="245"/>
        <end position="262"/>
    </location>
</feature>
<dbReference type="AlphaFoldDB" id="A0AAV7P0Q0"/>
<keyword evidence="1" id="KW-0175">Coiled coil</keyword>
<keyword evidence="4" id="KW-1185">Reference proteome</keyword>
<dbReference type="Proteomes" id="UP001066276">
    <property type="component" value="Chromosome 8"/>
</dbReference>
<evidence type="ECO:0000313" key="3">
    <source>
        <dbReference type="EMBL" id="KAJ1118700.1"/>
    </source>
</evidence>